<proteinExistence type="predicted"/>
<dbReference type="AlphaFoldDB" id="A0A7N0RIV5"/>
<protein>
    <submittedName>
        <fullName evidence="1">Uncharacterized protein</fullName>
    </submittedName>
</protein>
<evidence type="ECO:0000313" key="2">
    <source>
        <dbReference type="Proteomes" id="UP000594263"/>
    </source>
</evidence>
<sequence>MWQSSKTRIMTSSLHFCHYQLNQCQWAHQISHLAH</sequence>
<name>A0A7N0RIV5_KALFE</name>
<dbReference type="Gramene" id="Kaladp0011s0632.1.v1.1">
    <property type="protein sequence ID" value="Kaladp0011s0632.1.v1.1"/>
    <property type="gene ID" value="Kaladp0011s0632.v1.1"/>
</dbReference>
<evidence type="ECO:0000313" key="1">
    <source>
        <dbReference type="EnsemblPlants" id="Kaladp0011s0632.1.v1.1"/>
    </source>
</evidence>
<keyword evidence="2" id="KW-1185">Reference proteome</keyword>
<dbReference type="Proteomes" id="UP000594263">
    <property type="component" value="Unplaced"/>
</dbReference>
<accession>A0A7N0RIV5</accession>
<organism evidence="1 2">
    <name type="scientific">Kalanchoe fedtschenkoi</name>
    <name type="common">Lavender scallops</name>
    <name type="synonym">South American air plant</name>
    <dbReference type="NCBI Taxonomy" id="63787"/>
    <lineage>
        <taxon>Eukaryota</taxon>
        <taxon>Viridiplantae</taxon>
        <taxon>Streptophyta</taxon>
        <taxon>Embryophyta</taxon>
        <taxon>Tracheophyta</taxon>
        <taxon>Spermatophyta</taxon>
        <taxon>Magnoliopsida</taxon>
        <taxon>eudicotyledons</taxon>
        <taxon>Gunneridae</taxon>
        <taxon>Pentapetalae</taxon>
        <taxon>Saxifragales</taxon>
        <taxon>Crassulaceae</taxon>
        <taxon>Kalanchoe</taxon>
    </lineage>
</organism>
<reference evidence="1" key="1">
    <citation type="submission" date="2021-01" db="UniProtKB">
        <authorList>
            <consortium name="EnsemblPlants"/>
        </authorList>
    </citation>
    <scope>IDENTIFICATION</scope>
</reference>
<dbReference type="EnsemblPlants" id="Kaladp0011s0632.1.v1.1">
    <property type="protein sequence ID" value="Kaladp0011s0632.1.v1.1"/>
    <property type="gene ID" value="Kaladp0011s0632.v1.1"/>
</dbReference>